<keyword evidence="1" id="KW-0808">Transferase</keyword>
<organism evidence="1 2">
    <name type="scientific">Streptomyces griseofuscus</name>
    <dbReference type="NCBI Taxonomy" id="146922"/>
    <lineage>
        <taxon>Bacteria</taxon>
        <taxon>Bacillati</taxon>
        <taxon>Actinomycetota</taxon>
        <taxon>Actinomycetes</taxon>
        <taxon>Kitasatosporales</taxon>
        <taxon>Streptomycetaceae</taxon>
        <taxon>Streptomyces</taxon>
    </lineage>
</organism>
<keyword evidence="1" id="KW-0418">Kinase</keyword>
<dbReference type="Proteomes" id="UP000516422">
    <property type="component" value="Chromosome"/>
</dbReference>
<evidence type="ECO:0000313" key="1">
    <source>
        <dbReference type="EMBL" id="QNT92320.1"/>
    </source>
</evidence>
<dbReference type="Pfam" id="PF13589">
    <property type="entry name" value="HATPase_c_3"/>
    <property type="match status" value="1"/>
</dbReference>
<reference evidence="1 2" key="1">
    <citation type="submission" date="2020-04" db="EMBL/GenBank/DDBJ databases">
        <title>Characterization and engineering of Streptomyces griseofuscus DSM40191 as a potential heterologous host for expression of BGCs.</title>
        <authorList>
            <person name="Gren T."/>
            <person name="Whitford C.M."/>
            <person name="Mohite O.S."/>
            <person name="Joergensen T.S."/>
            <person name="Nielsen J.B."/>
            <person name="Lee S.Y."/>
            <person name="Weber T."/>
        </authorList>
    </citation>
    <scope>NUCLEOTIDE SEQUENCE [LARGE SCALE GENOMIC DNA]</scope>
    <source>
        <strain evidence="1 2">DSM 40191</strain>
    </source>
</reference>
<name>A0A7H1PW90_9ACTN</name>
<evidence type="ECO:0000313" key="2">
    <source>
        <dbReference type="Proteomes" id="UP000516422"/>
    </source>
</evidence>
<sequence>MDNRNQYQKPETGWNFGVTYDIAAPEPAGMVASLSSLGYSLPAAIADLVDNSISAGASTVDVEFAWAGQDSWIAVADDGAGMTAGELVTAMTVAARGPATPRSATDLGRFGVGLKSASFSQARQLTVATATAGEWHVRTWDLDVVERSGEWRLLRGADETTTELLDRIRGKADHGTVVLWRRLNGYHADAVTVEDERTQKQFYAEAARTESHLGMVFGRFLTGSRRRNLGVSGSPVEPWDPFLSRHPSVQPLPVERLRLGAGSVRVEAFVLPSAQRLAPDEYEKAGGPRGWLDQQGFYVYRRDRLILAGDWLGQRGLRREEKYNLARIAVDIPAETDVEWGVDVRKSSVVPPVALRSHLRRIALQARRRAADVLRHRGQIAARTHGDPLVYAWNVRRVDDQVTCRINRGHPLVKAALRSGGAGSDDVRALIRLLEETVPVTALRVMHETDTSDDPEPFGGPGPADAEATEVAQRIYEALVSDGRSPAAARERLRTMPPFDQMQGFWNG</sequence>
<dbReference type="EMBL" id="CP051006">
    <property type="protein sequence ID" value="QNT92320.1"/>
    <property type="molecule type" value="Genomic_DNA"/>
</dbReference>
<dbReference type="SUPFAM" id="SSF55874">
    <property type="entry name" value="ATPase domain of HSP90 chaperone/DNA topoisomerase II/histidine kinase"/>
    <property type="match status" value="1"/>
</dbReference>
<gene>
    <name evidence="1" type="ORF">HEP81_01993</name>
</gene>
<protein>
    <submittedName>
        <fullName evidence="1">Histidine kinase-, DNA gyrase B-, and HSP90-like ATPase</fullName>
    </submittedName>
</protein>
<dbReference type="AlphaFoldDB" id="A0A7H1PW90"/>
<dbReference type="Gene3D" id="3.30.565.10">
    <property type="entry name" value="Histidine kinase-like ATPase, C-terminal domain"/>
    <property type="match status" value="1"/>
</dbReference>
<accession>A0A7H1PW90</accession>
<dbReference type="KEGG" id="sgf:HEP81_01993"/>
<dbReference type="GO" id="GO:0016301">
    <property type="term" value="F:kinase activity"/>
    <property type="evidence" value="ECO:0007669"/>
    <property type="project" value="UniProtKB-KW"/>
</dbReference>
<dbReference type="InterPro" id="IPR036890">
    <property type="entry name" value="HATPase_C_sf"/>
</dbReference>
<proteinExistence type="predicted"/>